<feature type="non-terminal residue" evidence="2">
    <location>
        <position position="630"/>
    </location>
</feature>
<reference evidence="2" key="1">
    <citation type="submission" date="2023-08" db="EMBL/GenBank/DDBJ databases">
        <authorList>
            <person name="Chen Y."/>
            <person name="Shah S."/>
            <person name="Dougan E. K."/>
            <person name="Thang M."/>
            <person name="Chan C."/>
        </authorList>
    </citation>
    <scope>NUCLEOTIDE SEQUENCE</scope>
</reference>
<proteinExistence type="predicted"/>
<sequence length="630" mass="70194">GSDLPWRHSRTRLDSPDEQFRASLRDAGGASWQQEAMGEAADSLVASELATIYQLVKAKSERLMEREHQLHCSECFVAEAVGAAKARLRAEVDELLRRSQQELKKEANAQRKRLEDLFQKAQEEFRKAVTWRKEARVMKGAAVQEKESHEKLQKKVQELVRREKALRQQHAEEKERWVEEKEKLERQAALQERPFPEAHRVLDDSQQHLLRSSSSLALRRPQGRDSEGLPLDLQVRMDDLDAGSESWSVPFMEALDREDLCYPPSAPVPSAPKLGSEELQAHAAWWGVDTVAFGHRGLWGCAALLAAEPVKSQELQSWFLRRWAWQALLTDASSLWQSASVLAKEKRPLENLPLQPFDLRQWLPDQRDRPLVKLRRRLRPLLAQSEDVAGDGHLLWLWPASAQRALAGALWRDVRQQLLTSEKALRLGRADPSTLAQAARSLLCVAALSLDASPDDAQAALRSLARLCAGHAEELPSRMADALPVLLWLADATGATGRCPPATGGTTELTAKALQELGFASLEPGHPAAVHVIAAALLRAPAEAVTKPTLSLLTLMAELLHKAAESAVAKLEKSTAQMEDALERRSLRAWRGPLRRWLEHLQEAGICSRTSPLGAWVNGSIGVLDELPLY</sequence>
<comment type="caution">
    <text evidence="2">The sequence shown here is derived from an EMBL/GenBank/DDBJ whole genome shotgun (WGS) entry which is preliminary data.</text>
</comment>
<dbReference type="Proteomes" id="UP001178507">
    <property type="component" value="Unassembled WGS sequence"/>
</dbReference>
<evidence type="ECO:0000313" key="3">
    <source>
        <dbReference type="Proteomes" id="UP001178507"/>
    </source>
</evidence>
<name>A0AA36J5Q0_9DINO</name>
<dbReference type="EMBL" id="CAUJNA010003344">
    <property type="protein sequence ID" value="CAJ1399701.1"/>
    <property type="molecule type" value="Genomic_DNA"/>
</dbReference>
<evidence type="ECO:0000256" key="1">
    <source>
        <dbReference type="SAM" id="Coils"/>
    </source>
</evidence>
<accession>A0AA36J5Q0</accession>
<evidence type="ECO:0000313" key="2">
    <source>
        <dbReference type="EMBL" id="CAJ1399701.1"/>
    </source>
</evidence>
<gene>
    <name evidence="2" type="ORF">EVOR1521_LOCUS23192</name>
</gene>
<organism evidence="2 3">
    <name type="scientific">Effrenium voratum</name>
    <dbReference type="NCBI Taxonomy" id="2562239"/>
    <lineage>
        <taxon>Eukaryota</taxon>
        <taxon>Sar</taxon>
        <taxon>Alveolata</taxon>
        <taxon>Dinophyceae</taxon>
        <taxon>Suessiales</taxon>
        <taxon>Symbiodiniaceae</taxon>
        <taxon>Effrenium</taxon>
    </lineage>
</organism>
<keyword evidence="1" id="KW-0175">Coiled coil</keyword>
<dbReference type="AlphaFoldDB" id="A0AA36J5Q0"/>
<protein>
    <submittedName>
        <fullName evidence="2">Uncharacterized protein</fullName>
    </submittedName>
</protein>
<feature type="coiled-coil region" evidence="1">
    <location>
        <begin position="78"/>
        <end position="187"/>
    </location>
</feature>
<keyword evidence="3" id="KW-1185">Reference proteome</keyword>